<dbReference type="CDD" id="cd06782">
    <property type="entry name" value="cpPDZ_CPP-like"/>
    <property type="match status" value="1"/>
</dbReference>
<dbReference type="SMART" id="SM00228">
    <property type="entry name" value="PDZ"/>
    <property type="match status" value="1"/>
</dbReference>
<evidence type="ECO:0000256" key="5">
    <source>
        <dbReference type="RuleBase" id="RU004404"/>
    </source>
</evidence>
<dbReference type="CDD" id="cd07560">
    <property type="entry name" value="Peptidase_S41_CPP"/>
    <property type="match status" value="1"/>
</dbReference>
<evidence type="ECO:0000256" key="2">
    <source>
        <dbReference type="ARBA" id="ARBA00022670"/>
    </source>
</evidence>
<gene>
    <name evidence="8" type="ORF">AAEO56_18075</name>
</gene>
<keyword evidence="6" id="KW-0812">Transmembrane</keyword>
<dbReference type="InterPro" id="IPR029045">
    <property type="entry name" value="ClpP/crotonase-like_dom_sf"/>
</dbReference>
<dbReference type="Gene3D" id="2.30.42.10">
    <property type="match status" value="1"/>
</dbReference>
<evidence type="ECO:0000256" key="6">
    <source>
        <dbReference type="SAM" id="Phobius"/>
    </source>
</evidence>
<proteinExistence type="inferred from homology"/>
<keyword evidence="6" id="KW-0472">Membrane</keyword>
<comment type="caution">
    <text evidence="8">The sequence shown here is derived from an EMBL/GenBank/DDBJ whole genome shotgun (WGS) entry which is preliminary data.</text>
</comment>
<dbReference type="EMBL" id="JBBYHR010000012">
    <property type="protein sequence ID" value="MEL1246187.1"/>
    <property type="molecule type" value="Genomic_DNA"/>
</dbReference>
<keyword evidence="4 5" id="KW-0720">Serine protease</keyword>
<dbReference type="SUPFAM" id="SSF52096">
    <property type="entry name" value="ClpP/crotonase"/>
    <property type="match status" value="1"/>
</dbReference>
<evidence type="ECO:0000256" key="3">
    <source>
        <dbReference type="ARBA" id="ARBA00022801"/>
    </source>
</evidence>
<feature type="transmembrane region" description="Helical" evidence="6">
    <location>
        <begin position="6"/>
        <end position="28"/>
    </location>
</feature>
<dbReference type="RefSeq" id="WP_341698481.1">
    <property type="nucleotide sequence ID" value="NZ_JBBYHR010000012.1"/>
</dbReference>
<dbReference type="PANTHER" id="PTHR32060">
    <property type="entry name" value="TAIL-SPECIFIC PROTEASE"/>
    <property type="match status" value="1"/>
</dbReference>
<dbReference type="InterPro" id="IPR005151">
    <property type="entry name" value="Tail-specific_protease"/>
</dbReference>
<keyword evidence="6" id="KW-1133">Transmembrane helix</keyword>
<dbReference type="NCBIfam" id="TIGR00225">
    <property type="entry name" value="prc"/>
    <property type="match status" value="1"/>
</dbReference>
<dbReference type="SMART" id="SM00245">
    <property type="entry name" value="TSPc"/>
    <property type="match status" value="1"/>
</dbReference>
<feature type="domain" description="PDZ" evidence="7">
    <location>
        <begin position="88"/>
        <end position="136"/>
    </location>
</feature>
<dbReference type="InterPro" id="IPR001478">
    <property type="entry name" value="PDZ"/>
</dbReference>
<dbReference type="SUPFAM" id="SSF50156">
    <property type="entry name" value="PDZ domain-like"/>
    <property type="match status" value="1"/>
</dbReference>
<evidence type="ECO:0000313" key="9">
    <source>
        <dbReference type="Proteomes" id="UP001464555"/>
    </source>
</evidence>
<comment type="similarity">
    <text evidence="1 5">Belongs to the peptidase S41A family.</text>
</comment>
<evidence type="ECO:0000313" key="8">
    <source>
        <dbReference type="EMBL" id="MEL1246187.1"/>
    </source>
</evidence>
<dbReference type="Pfam" id="PF13180">
    <property type="entry name" value="PDZ_2"/>
    <property type="match status" value="1"/>
</dbReference>
<dbReference type="PROSITE" id="PS50106">
    <property type="entry name" value="PDZ"/>
    <property type="match status" value="1"/>
</dbReference>
<keyword evidence="3 5" id="KW-0378">Hydrolase</keyword>
<dbReference type="Pfam" id="PF03572">
    <property type="entry name" value="Peptidase_S41"/>
    <property type="match status" value="1"/>
</dbReference>
<evidence type="ECO:0000256" key="1">
    <source>
        <dbReference type="ARBA" id="ARBA00009179"/>
    </source>
</evidence>
<dbReference type="Proteomes" id="UP001464555">
    <property type="component" value="Unassembled WGS sequence"/>
</dbReference>
<protein>
    <submittedName>
        <fullName evidence="8">S41 family peptidase</fullName>
    </submittedName>
</protein>
<evidence type="ECO:0000259" key="7">
    <source>
        <dbReference type="PROSITE" id="PS50106"/>
    </source>
</evidence>
<accession>A0ABU9I2Z7</accession>
<reference evidence="8 9" key="1">
    <citation type="submission" date="2024-04" db="EMBL/GenBank/DDBJ databases">
        <title>Flavobacterium sp. DGU11 16S ribosomal RNA gene Genome sequencing and assembly.</title>
        <authorList>
            <person name="Park S."/>
        </authorList>
    </citation>
    <scope>NUCLEOTIDE SEQUENCE [LARGE SCALE GENOMIC DNA]</scope>
    <source>
        <strain evidence="8 9">DGU11</strain>
    </source>
</reference>
<keyword evidence="9" id="KW-1185">Reference proteome</keyword>
<name>A0ABU9I2Z7_9FLAO</name>
<dbReference type="Gene3D" id="3.90.226.10">
    <property type="entry name" value="2-enoyl-CoA Hydratase, Chain A, domain 1"/>
    <property type="match status" value="1"/>
</dbReference>
<dbReference type="InterPro" id="IPR004447">
    <property type="entry name" value="Peptidase_S41A"/>
</dbReference>
<dbReference type="InterPro" id="IPR036034">
    <property type="entry name" value="PDZ_sf"/>
</dbReference>
<dbReference type="PANTHER" id="PTHR32060:SF30">
    <property type="entry name" value="CARBOXY-TERMINAL PROCESSING PROTEASE CTPA"/>
    <property type="match status" value="1"/>
</dbReference>
<evidence type="ECO:0000256" key="4">
    <source>
        <dbReference type="ARBA" id="ARBA00022825"/>
    </source>
</evidence>
<keyword evidence="2 5" id="KW-0645">Protease</keyword>
<organism evidence="8 9">
    <name type="scientific">Flavobacterium arundinis</name>
    <dbReference type="NCBI Taxonomy" id="3139143"/>
    <lineage>
        <taxon>Bacteria</taxon>
        <taxon>Pseudomonadati</taxon>
        <taxon>Bacteroidota</taxon>
        <taxon>Flavobacteriia</taxon>
        <taxon>Flavobacteriales</taxon>
        <taxon>Flavobacteriaceae</taxon>
        <taxon>Flavobacterium</taxon>
    </lineage>
</organism>
<dbReference type="Gene3D" id="3.30.750.44">
    <property type="match status" value="1"/>
</dbReference>
<sequence length="529" mass="58702">MNIKKLYLPILLSVTLAIGLLLGSFLNFPAEKRGMIGSSNKSKLNKLIDFIDSEYIDDVNTDSIVDLTVNSILEKLDPHSVYIAKNEMEQVAQSMKGDFVGIGVNFYMYKDSVAVIKPIPGGPSEKAGIKAGDRILFAGKDKLFGRKLPNDSLFSKLKGKEGSQVALTVFRKSENKKFNINLTRDVVPIKSVDASILVGKSTGYIKINRFAETTYDEFHAALVNLKKQGAKSLIIDLRDNGGGYLEMAVEIADDLLPDNRIIVKTKNKKNREDITKATKGGIFEEGPLYVLINENSASASEILAGAIQDNDRGTIVGRRSFGKGLVQREMPLGDGSAVRLTVARYYTPSGRSIQRSYADGGEKYFSDFEKRYESGELYSADSIKVADTLKFKTVKGRIVYGGGGIIPDLFVPQEGKHGDEQLAMIMQSGVVSYFVFEQLDKERTQFKGLPSSLVSEKVNSTDKYFTAFDTYLKKNGLVFNLAKHKDRVKRYLAAEFVRQLLNDKEYYTLLLREDNMVKAVLASPQPSVK</sequence>